<dbReference type="PANTHER" id="PTHR44826">
    <property type="entry name" value="SPORE COAT PROTEIN SP85"/>
    <property type="match status" value="1"/>
</dbReference>
<dbReference type="EMBL" id="BLLK01000047">
    <property type="protein sequence ID" value="GFH54739.1"/>
    <property type="molecule type" value="Genomic_DNA"/>
</dbReference>
<accession>A0AAD3H9C0</accession>
<evidence type="ECO:0000313" key="8">
    <source>
        <dbReference type="EMBL" id="GFH54739.1"/>
    </source>
</evidence>
<feature type="compositionally biased region" description="Polar residues" evidence="7">
    <location>
        <begin position="393"/>
        <end position="408"/>
    </location>
</feature>
<reference evidence="8 9" key="1">
    <citation type="journal article" date="2021" name="Sci. Rep.">
        <title>The genome of the diatom Chaetoceros tenuissimus carries an ancient integrated fragment of an extant virus.</title>
        <authorList>
            <person name="Hongo Y."/>
            <person name="Kimura K."/>
            <person name="Takaki Y."/>
            <person name="Yoshida Y."/>
            <person name="Baba S."/>
            <person name="Kobayashi G."/>
            <person name="Nagasaki K."/>
            <person name="Hano T."/>
            <person name="Tomaru Y."/>
        </authorList>
    </citation>
    <scope>NUCLEOTIDE SEQUENCE [LARGE SCALE GENOMIC DNA]</scope>
    <source>
        <strain evidence="8 9">NIES-3715</strain>
    </source>
</reference>
<dbReference type="PANTHER" id="PTHR44826:SF3">
    <property type="entry name" value="SPORE COAT PROTEIN SP85"/>
    <property type="match status" value="1"/>
</dbReference>
<feature type="region of interest" description="Disordered" evidence="7">
    <location>
        <begin position="244"/>
        <end position="425"/>
    </location>
</feature>
<feature type="compositionally biased region" description="Low complexity" evidence="7">
    <location>
        <begin position="409"/>
        <end position="425"/>
    </location>
</feature>
<comment type="caution">
    <text evidence="8">The sequence shown here is derived from an EMBL/GenBank/DDBJ whole genome shotgun (WGS) entry which is preliminary data.</text>
</comment>
<keyword evidence="9" id="KW-1185">Reference proteome</keyword>
<comment type="similarity">
    <text evidence="1">Belongs to the plasmodium circumsporozoite protein family.</text>
</comment>
<dbReference type="Proteomes" id="UP001054902">
    <property type="component" value="Unassembled WGS sequence"/>
</dbReference>
<gene>
    <name evidence="8" type="ORF">CTEN210_11215</name>
</gene>
<keyword evidence="4" id="KW-0677">Repeat</keyword>
<comment type="function">
    <text evidence="5">In the vertebrate host, binds to highly sulfated heparan sulfate proteoglycans (HSPGs) on the surface of host hepatocytes and is required for sporozoite invasion of the host hepatocytes.</text>
</comment>
<dbReference type="AlphaFoldDB" id="A0AAD3H9C0"/>
<evidence type="ECO:0000313" key="9">
    <source>
        <dbReference type="Proteomes" id="UP001054902"/>
    </source>
</evidence>
<proteinExistence type="inferred from homology"/>
<keyword evidence="3" id="KW-0748">Sporozoite</keyword>
<organism evidence="8 9">
    <name type="scientific">Chaetoceros tenuissimus</name>
    <dbReference type="NCBI Taxonomy" id="426638"/>
    <lineage>
        <taxon>Eukaryota</taxon>
        <taxon>Sar</taxon>
        <taxon>Stramenopiles</taxon>
        <taxon>Ochrophyta</taxon>
        <taxon>Bacillariophyta</taxon>
        <taxon>Coscinodiscophyceae</taxon>
        <taxon>Chaetocerotophycidae</taxon>
        <taxon>Chaetocerotales</taxon>
        <taxon>Chaetocerotaceae</taxon>
        <taxon>Chaetoceros</taxon>
    </lineage>
</organism>
<evidence type="ECO:0000256" key="3">
    <source>
        <dbReference type="ARBA" id="ARBA00022522"/>
    </source>
</evidence>
<evidence type="ECO:0000256" key="7">
    <source>
        <dbReference type="SAM" id="MobiDB-lite"/>
    </source>
</evidence>
<evidence type="ECO:0000256" key="1">
    <source>
        <dbReference type="ARBA" id="ARBA00006241"/>
    </source>
</evidence>
<evidence type="ECO:0000256" key="2">
    <source>
        <dbReference type="ARBA" id="ARBA00021911"/>
    </source>
</evidence>
<evidence type="ECO:0000256" key="5">
    <source>
        <dbReference type="ARBA" id="ARBA00033726"/>
    </source>
</evidence>
<evidence type="ECO:0000256" key="4">
    <source>
        <dbReference type="ARBA" id="ARBA00022737"/>
    </source>
</evidence>
<comment type="function">
    <text evidence="6">Essential sporozoite protein. In the mosquito vector, required for sporozoite development in the oocyst, migration through the vector hemolymph and entry into the vector salivary glands. In the vertebrate host, required for sporozoite migration through the host dermis and infection of host hepatocytes. Binds to highly sulfated heparan sulfate proteoglycans (HSPGs) on the surface of host hepatocytes.</text>
</comment>
<protein>
    <recommendedName>
        <fullName evidence="2">Circumsporozoite protein</fullName>
    </recommendedName>
</protein>
<feature type="compositionally biased region" description="Low complexity" evidence="7">
    <location>
        <begin position="368"/>
        <end position="392"/>
    </location>
</feature>
<feature type="compositionally biased region" description="Low complexity" evidence="7">
    <location>
        <begin position="251"/>
        <end position="358"/>
    </location>
</feature>
<name>A0AAD3H9C0_9STRA</name>
<evidence type="ECO:0000256" key="6">
    <source>
        <dbReference type="ARBA" id="ARBA00045806"/>
    </source>
</evidence>
<sequence length="567" mass="62198">MKLQLCYVSLFVQFGWLPELVRARNIFGSSLHSTIDEDEYLTQSTSESTALEIQPRTFDIACLNSPTFKIDYEEDDRIKTLTCISIRWKFSRREALCPLPEVNEKCAHTCGRCCEDDPDYVLTTNLETLKRCAWVGQKEVRMIRYCDTWNSGRMVRDACPAACNYCFPAIQAIVTEQPSFIPSQFPSERVPSASPSLLPTNLPTNLPSIQPSVLPSVTPSNLPSLYPSNSPSFIPSSLPSFVPSNEPSLTPSISNSPSIMPSSIPSSLPSLSMVPSSSPSVSNAPSTSPSTSSAPSDFPSNSNSPSSSPSDLPSFNPTSLPSMLPSQLPSISPSFLPSTIPSSSPSARSDTPSSAPSAQPSMILSDKPSLAPSISPSKIPSSKPSVSTSAPSMNASETPSVTLHPSSKPSDSPTQIPSSQPSSRPTISCVDDINFIFTLDNGNTQDCNWLTKNSLNAEFRIAKYCPRFEVRNRCRITCDNCDCVDTPREEFKFRIDNGLSRGCEWISRNEDKVVERRQIYCEREYPHMDNLLLKETCPAACGYCVPLYIEYFGRALNESTFDLEEIV</sequence>
<dbReference type="InterPro" id="IPR051860">
    <property type="entry name" value="Plasmodium_CSP_Invasion"/>
</dbReference>